<dbReference type="EC" id="5.6.2.4" evidence="17"/>
<evidence type="ECO:0000256" key="6">
    <source>
        <dbReference type="ARBA" id="ARBA00022741"/>
    </source>
</evidence>
<dbReference type="SMART" id="SM00256">
    <property type="entry name" value="FBOX"/>
    <property type="match status" value="1"/>
</dbReference>
<evidence type="ECO:0000256" key="9">
    <source>
        <dbReference type="ARBA" id="ARBA00022801"/>
    </source>
</evidence>
<dbReference type="InterPro" id="IPR000212">
    <property type="entry name" value="DNA_helicase_UvrD/REP"/>
</dbReference>
<keyword evidence="7" id="KW-0227">DNA damage</keyword>
<evidence type="ECO:0000256" key="10">
    <source>
        <dbReference type="ARBA" id="ARBA00022806"/>
    </source>
</evidence>
<keyword evidence="8" id="KW-0833">Ubl conjugation pathway</keyword>
<dbReference type="CDD" id="cd22095">
    <property type="entry name" value="F-box_FBXO18"/>
    <property type="match status" value="1"/>
</dbReference>
<dbReference type="RefSeq" id="XP_035677941.1">
    <property type="nucleotide sequence ID" value="XM_035822048.1"/>
</dbReference>
<dbReference type="FunFam" id="1.20.1280.50:FF:000011">
    <property type="entry name" value="F-box DNA helicase 1"/>
    <property type="match status" value="1"/>
</dbReference>
<reference evidence="25" key="2">
    <citation type="submission" date="2025-08" db="UniProtKB">
        <authorList>
            <consortium name="RefSeq"/>
        </authorList>
    </citation>
    <scope>IDENTIFICATION</scope>
    <source>
        <strain evidence="25">S238N-H82</strain>
        <tissue evidence="25">Testes</tissue>
    </source>
</reference>
<evidence type="ECO:0000256" key="18">
    <source>
        <dbReference type="ARBA" id="ARBA00048988"/>
    </source>
</evidence>
<evidence type="ECO:0000256" key="13">
    <source>
        <dbReference type="ARBA" id="ARBA00023204"/>
    </source>
</evidence>
<evidence type="ECO:0000256" key="7">
    <source>
        <dbReference type="ARBA" id="ARBA00022763"/>
    </source>
</evidence>
<dbReference type="PROSITE" id="PS50181">
    <property type="entry name" value="FBOX"/>
    <property type="match status" value="1"/>
</dbReference>
<feature type="region of interest" description="Disordered" evidence="22">
    <location>
        <begin position="322"/>
        <end position="357"/>
    </location>
</feature>
<comment type="catalytic activity">
    <reaction evidence="18">
        <text>ATP + H2O = ADP + phosphate + H(+)</text>
        <dbReference type="Rhea" id="RHEA:13065"/>
        <dbReference type="ChEBI" id="CHEBI:15377"/>
        <dbReference type="ChEBI" id="CHEBI:15378"/>
        <dbReference type="ChEBI" id="CHEBI:30616"/>
        <dbReference type="ChEBI" id="CHEBI:43474"/>
        <dbReference type="ChEBI" id="CHEBI:456216"/>
        <dbReference type="EC" id="5.6.2.4"/>
    </reaction>
</comment>
<organism evidence="24 25">
    <name type="scientific">Branchiostoma floridae</name>
    <name type="common">Florida lancelet</name>
    <name type="synonym">Amphioxus</name>
    <dbReference type="NCBI Taxonomy" id="7739"/>
    <lineage>
        <taxon>Eukaryota</taxon>
        <taxon>Metazoa</taxon>
        <taxon>Chordata</taxon>
        <taxon>Cephalochordata</taxon>
        <taxon>Leptocardii</taxon>
        <taxon>Amphioxiformes</taxon>
        <taxon>Branchiostomatidae</taxon>
        <taxon>Branchiostoma</taxon>
    </lineage>
</organism>
<dbReference type="AlphaFoldDB" id="A0A9J7MT51"/>
<evidence type="ECO:0000256" key="4">
    <source>
        <dbReference type="ARBA" id="ARBA00009922"/>
    </source>
</evidence>
<evidence type="ECO:0000256" key="1">
    <source>
        <dbReference type="ARBA" id="ARBA00004123"/>
    </source>
</evidence>
<dbReference type="PANTHER" id="PTHR11070:SF30">
    <property type="entry name" value="F-BOX DNA HELICASE 1"/>
    <property type="match status" value="1"/>
</dbReference>
<evidence type="ECO:0000256" key="14">
    <source>
        <dbReference type="ARBA" id="ARBA00023235"/>
    </source>
</evidence>
<dbReference type="GO" id="GO:0005524">
    <property type="term" value="F:ATP binding"/>
    <property type="evidence" value="ECO:0007669"/>
    <property type="project" value="UniProtKB-KW"/>
</dbReference>
<dbReference type="GO" id="GO:0016787">
    <property type="term" value="F:hydrolase activity"/>
    <property type="evidence" value="ECO:0007669"/>
    <property type="project" value="UniProtKB-KW"/>
</dbReference>
<evidence type="ECO:0000256" key="16">
    <source>
        <dbReference type="ARBA" id="ARBA00034617"/>
    </source>
</evidence>
<evidence type="ECO:0000256" key="11">
    <source>
        <dbReference type="ARBA" id="ARBA00022840"/>
    </source>
</evidence>
<dbReference type="OrthoDB" id="1470711at2759"/>
<dbReference type="Proteomes" id="UP000001554">
    <property type="component" value="Chromosome 5"/>
</dbReference>
<evidence type="ECO:0000259" key="23">
    <source>
        <dbReference type="PROSITE" id="PS50181"/>
    </source>
</evidence>
<feature type="domain" description="F-box" evidence="23">
    <location>
        <begin position="408"/>
        <end position="461"/>
    </location>
</feature>
<feature type="region of interest" description="Disordered" evidence="22">
    <location>
        <begin position="1206"/>
        <end position="1229"/>
    </location>
</feature>
<dbReference type="SUPFAM" id="SSF81383">
    <property type="entry name" value="F-box domain"/>
    <property type="match status" value="1"/>
</dbReference>
<dbReference type="Pfam" id="PF13245">
    <property type="entry name" value="AAA_19"/>
    <property type="match status" value="1"/>
</dbReference>
<dbReference type="OMA" id="IAYIANC"/>
<dbReference type="GO" id="GO:0005694">
    <property type="term" value="C:chromosome"/>
    <property type="evidence" value="ECO:0007669"/>
    <property type="project" value="UniProtKB-SubCell"/>
</dbReference>
<dbReference type="GO" id="GO:0031297">
    <property type="term" value="P:replication fork processing"/>
    <property type="evidence" value="ECO:0000318"/>
    <property type="project" value="GO_Central"/>
</dbReference>
<keyword evidence="14" id="KW-0413">Isomerase</keyword>
<evidence type="ECO:0000256" key="15">
    <source>
        <dbReference type="ARBA" id="ARBA00023242"/>
    </source>
</evidence>
<comment type="pathway">
    <text evidence="3">Protein modification; protein ubiquitination.</text>
</comment>
<dbReference type="GO" id="GO:0005634">
    <property type="term" value="C:nucleus"/>
    <property type="evidence" value="ECO:0000318"/>
    <property type="project" value="GO_Central"/>
</dbReference>
<keyword evidence="9" id="KW-0378">Hydrolase</keyword>
<evidence type="ECO:0000256" key="17">
    <source>
        <dbReference type="ARBA" id="ARBA00034808"/>
    </source>
</evidence>
<accession>A0A9J7MT51</accession>
<dbReference type="GO" id="GO:0003677">
    <property type="term" value="F:DNA binding"/>
    <property type="evidence" value="ECO:0007669"/>
    <property type="project" value="UniProtKB-KW"/>
</dbReference>
<evidence type="ECO:0000256" key="12">
    <source>
        <dbReference type="ARBA" id="ARBA00023125"/>
    </source>
</evidence>
<keyword evidence="10" id="KW-0347">Helicase</keyword>
<dbReference type="GO" id="GO:0000724">
    <property type="term" value="P:double-strand break repair via homologous recombination"/>
    <property type="evidence" value="ECO:0000318"/>
    <property type="project" value="GO_Central"/>
</dbReference>
<comment type="similarity">
    <text evidence="4">Belongs to the helicase family. UvrD subfamily.</text>
</comment>
<sequence>MECREVLEEQGSTMEPSVCVSGGKKDAVSSSEFEDLSVPPPSKMASTNSHGLAQTTDPDEGGPQQKRRKITMDPGACLEYSNSEVGANPLKNPLSVKKSSRNINDILMPRNPKGENNRKLPKSSGRVFTNTRFRTASTFPSTKPRGASTQNGNLGMNRTMDSYFIQDSRNPKVPCTSSPDKDAQSMKTQNLKRPATQKTSTVTTTCLRTPTKNSVPFSMSSPSCRSQTQRASPGSLRVSPGSRVFKWPAKKSSVAITTSPDATTHVFVSSPDKGTVSSSSWSQSSTESSTSGQMSTTSNSSSPSDGSLGHVVRNIFGKAAADTSCSSKDGATEMTSVRPQVEGATEEDPPLPSLDDSELDKLLANYDMDQCTSQERPDDSNRFGLFGVSSGCHGNDEDSSDSVSEELPNLFQMLPEELLENIFCQMPMLDLCLHLSLVCHQWRDIIQRDTFIPWKKKYHKLKQGCPETVQEVNSLMGKHNITTAKDGCLLQLIRYMSSWQKREEAAILDRLQAHPLAGAAQDLIRTRAADCLIDGACPAWSVVAAVVILSSSVNDIQTLLRLLTRHPTPCMIVDVLEGLYCIATLLFALRTHFNINLGLHYRLYYTLYLYENASSVSCGQLTTLQGKRRGQQSMMRYRSAKDRVRLSHEQLRIINHELKPRETIKIIAFAGTGKTTTLLEYTKLRPHLKFLMLAYNKSVQEHANKLFPGNVECKTIHKLAYDACGKRFEKKLTLNIKTDMLARNLRKHSRYNYVFAKYVVDTLSAYIASAEDEVTTAHVPETKPGRGGTNIPIPHQEKMEIAEEAQLIWEKMCDPWDRSVFMSCDGYLKLYQLSRPEFTEFDCILIDEAQDLTPAINDIMLRQDVAKILVGDPHQQIYTFRGARNAMQGTASTHTYYLTQSFRFGPEIAYVAACLLDVLKGVKKKTLLGSSKTGNVMGTKQGQEAVICRMNSTLFNEAVRLTDPSRPRVSISFVGGIKGCQLGRILDIYHLSLTEEQRRKANVTVKDKFIKNFKSLWSLKEFAEKAQDVEMSGKIRVVETHRHNIPKYIKRIKERATDDIKMADVVLTSAHKAKGLEFDTVRLADDFCGASNPMAPDSWDAMAEDEKNLLYVAATRAKKSLLLTSTVMLALKDVQEQFIYPELTQDLVNKGVPLTCTLPRCGQAIPADNLLTMNRRMVTYGTGHETPSGPLCPKCSKVPAPGFRNLLSEPCPGEGGDEEEEQEDDSDDNMDVLFLAVHYNPFFNL</sequence>
<feature type="compositionally biased region" description="Polar residues" evidence="22">
    <location>
        <begin position="136"/>
        <end position="168"/>
    </location>
</feature>
<keyword evidence="13" id="KW-0234">DNA repair</keyword>
<evidence type="ECO:0000256" key="20">
    <source>
        <dbReference type="ARBA" id="ARBA00075040"/>
    </source>
</evidence>
<dbReference type="GeneID" id="118416797"/>
<evidence type="ECO:0000313" key="25">
    <source>
        <dbReference type="RefSeq" id="XP_035677941.1"/>
    </source>
</evidence>
<reference evidence="24" key="1">
    <citation type="journal article" date="2020" name="Nat. Ecol. Evol.">
        <title>Deeply conserved synteny resolves early events in vertebrate evolution.</title>
        <authorList>
            <person name="Simakov O."/>
            <person name="Marletaz F."/>
            <person name="Yue J.X."/>
            <person name="O'Connell B."/>
            <person name="Jenkins J."/>
            <person name="Brandt A."/>
            <person name="Calef R."/>
            <person name="Tung C.H."/>
            <person name="Huang T.K."/>
            <person name="Schmutz J."/>
            <person name="Satoh N."/>
            <person name="Yu J.K."/>
            <person name="Putnam N.H."/>
            <person name="Green R.E."/>
            <person name="Rokhsar D.S."/>
        </authorList>
    </citation>
    <scope>NUCLEOTIDE SEQUENCE [LARGE SCALE GENOMIC DNA]</scope>
    <source>
        <strain evidence="24">S238N-H82</strain>
    </source>
</reference>
<dbReference type="GO" id="GO:0043138">
    <property type="term" value="F:3'-5' DNA helicase activity"/>
    <property type="evidence" value="ECO:0000318"/>
    <property type="project" value="GO_Central"/>
</dbReference>
<dbReference type="InterPro" id="IPR014017">
    <property type="entry name" value="DNA_helicase_UvrD-like_C"/>
</dbReference>
<evidence type="ECO:0000256" key="3">
    <source>
        <dbReference type="ARBA" id="ARBA00004906"/>
    </source>
</evidence>
<feature type="region of interest" description="Disordered" evidence="22">
    <location>
        <begin position="136"/>
        <end position="242"/>
    </location>
</feature>
<evidence type="ECO:0000256" key="2">
    <source>
        <dbReference type="ARBA" id="ARBA00004286"/>
    </source>
</evidence>
<proteinExistence type="inferred from homology"/>
<keyword evidence="15" id="KW-0539">Nucleus</keyword>
<dbReference type="Pfam" id="PF00646">
    <property type="entry name" value="F-box"/>
    <property type="match status" value="1"/>
</dbReference>
<evidence type="ECO:0000256" key="8">
    <source>
        <dbReference type="ARBA" id="ARBA00022786"/>
    </source>
</evidence>
<keyword evidence="24" id="KW-1185">Reference proteome</keyword>
<name>A0A9J7MT51_BRAFL</name>
<evidence type="ECO:0000256" key="21">
    <source>
        <dbReference type="ARBA" id="ARBA00079567"/>
    </source>
</evidence>
<dbReference type="Gene3D" id="1.20.1280.50">
    <property type="match status" value="1"/>
</dbReference>
<comment type="catalytic activity">
    <reaction evidence="16">
        <text>Couples ATP hydrolysis with the unwinding of duplex DNA by translocating in the 3'-5' direction.</text>
        <dbReference type="EC" id="5.6.2.4"/>
    </reaction>
</comment>
<dbReference type="Pfam" id="PF13361">
    <property type="entry name" value="UvrD_C"/>
    <property type="match status" value="1"/>
</dbReference>
<keyword evidence="11" id="KW-0067">ATP-binding</keyword>
<feature type="compositionally biased region" description="Polar residues" evidence="22">
    <location>
        <begin position="44"/>
        <end position="56"/>
    </location>
</feature>
<keyword evidence="6" id="KW-0547">Nucleotide-binding</keyword>
<gene>
    <name evidence="25" type="primary">LOC118416797</name>
</gene>
<feature type="compositionally biased region" description="Polar residues" evidence="22">
    <location>
        <begin position="323"/>
        <end position="338"/>
    </location>
</feature>
<keyword evidence="12" id="KW-0238">DNA-binding</keyword>
<evidence type="ECO:0000256" key="5">
    <source>
        <dbReference type="ARBA" id="ARBA00022454"/>
    </source>
</evidence>
<dbReference type="SUPFAM" id="SSF52540">
    <property type="entry name" value="P-loop containing nucleoside triphosphate hydrolases"/>
    <property type="match status" value="1"/>
</dbReference>
<dbReference type="InterPro" id="IPR036047">
    <property type="entry name" value="F-box-like_dom_sf"/>
</dbReference>
<feature type="compositionally biased region" description="Polar residues" evidence="22">
    <location>
        <begin position="185"/>
        <end position="232"/>
    </location>
</feature>
<dbReference type="PANTHER" id="PTHR11070">
    <property type="entry name" value="UVRD / RECB / PCRA DNA HELICASE FAMILY MEMBER"/>
    <property type="match status" value="1"/>
</dbReference>
<evidence type="ECO:0000256" key="19">
    <source>
        <dbReference type="ARBA" id="ARBA00071173"/>
    </source>
</evidence>
<keyword evidence="5" id="KW-0158">Chromosome</keyword>
<dbReference type="InterPro" id="IPR001810">
    <property type="entry name" value="F-box_dom"/>
</dbReference>
<feature type="region of interest" description="Disordered" evidence="22">
    <location>
        <begin position="1"/>
        <end position="124"/>
    </location>
</feature>
<dbReference type="KEGG" id="bfo:118416797"/>
<feature type="compositionally biased region" description="Low complexity" evidence="22">
    <location>
        <begin position="275"/>
        <end position="307"/>
    </location>
</feature>
<feature type="region of interest" description="Disordered" evidence="22">
    <location>
        <begin position="264"/>
        <end position="310"/>
    </location>
</feature>
<comment type="subcellular location">
    <subcellularLocation>
        <location evidence="2">Chromosome</location>
    </subcellularLocation>
    <subcellularLocation>
        <location evidence="1">Nucleus</location>
    </subcellularLocation>
</comment>
<dbReference type="InterPro" id="IPR027417">
    <property type="entry name" value="P-loop_NTPase"/>
</dbReference>
<evidence type="ECO:0000313" key="24">
    <source>
        <dbReference type="Proteomes" id="UP000001554"/>
    </source>
</evidence>
<evidence type="ECO:0000256" key="22">
    <source>
        <dbReference type="SAM" id="MobiDB-lite"/>
    </source>
</evidence>
<dbReference type="Gene3D" id="3.40.50.300">
    <property type="entry name" value="P-loop containing nucleotide triphosphate hydrolases"/>
    <property type="match status" value="2"/>
</dbReference>
<protein>
    <recommendedName>
        <fullName evidence="19">F-box DNA helicase 1</fullName>
        <ecNumber evidence="17">5.6.2.4</ecNumber>
    </recommendedName>
    <alternativeName>
        <fullName evidence="21">DNA 3'-5' helicase 1</fullName>
    </alternativeName>
    <alternativeName>
        <fullName evidence="20">F-box only protein 18</fullName>
    </alternativeName>
</protein>
<feature type="compositionally biased region" description="Acidic residues" evidence="22">
    <location>
        <begin position="1215"/>
        <end position="1229"/>
    </location>
</feature>